<protein>
    <submittedName>
        <fullName evidence="2">NUDIX domain-containing protein</fullName>
    </submittedName>
</protein>
<dbReference type="SUPFAM" id="SSF55811">
    <property type="entry name" value="Nudix"/>
    <property type="match status" value="1"/>
</dbReference>
<dbReference type="SUPFAM" id="SSF46785">
    <property type="entry name" value="Winged helix' DNA-binding domain"/>
    <property type="match status" value="1"/>
</dbReference>
<dbReference type="OrthoDB" id="9786141at2"/>
<feature type="domain" description="Nudix hydrolase" evidence="1">
    <location>
        <begin position="20"/>
        <end position="169"/>
    </location>
</feature>
<accession>A0A1M5IRN5</accession>
<dbReference type="InterPro" id="IPR036388">
    <property type="entry name" value="WH-like_DNA-bd_sf"/>
</dbReference>
<evidence type="ECO:0000313" key="3">
    <source>
        <dbReference type="Proteomes" id="UP000184532"/>
    </source>
</evidence>
<dbReference type="Gene3D" id="1.10.10.10">
    <property type="entry name" value="Winged helix-like DNA-binding domain superfamily/Winged helix DNA-binding domain"/>
    <property type="match status" value="1"/>
</dbReference>
<dbReference type="EMBL" id="FQWL01000001">
    <property type="protein sequence ID" value="SHG30921.1"/>
    <property type="molecule type" value="Genomic_DNA"/>
</dbReference>
<dbReference type="Proteomes" id="UP000184532">
    <property type="component" value="Unassembled WGS sequence"/>
</dbReference>
<evidence type="ECO:0000259" key="1">
    <source>
        <dbReference type="PROSITE" id="PS51462"/>
    </source>
</evidence>
<dbReference type="Pfam" id="PF21906">
    <property type="entry name" value="WHD_NrtR"/>
    <property type="match status" value="1"/>
</dbReference>
<dbReference type="AlphaFoldDB" id="A0A1M5IRN5"/>
<dbReference type="InterPro" id="IPR036390">
    <property type="entry name" value="WH_DNA-bd_sf"/>
</dbReference>
<reference evidence="3" key="1">
    <citation type="submission" date="2016-11" db="EMBL/GenBank/DDBJ databases">
        <authorList>
            <person name="Varghese N."/>
            <person name="Submissions S."/>
        </authorList>
    </citation>
    <scope>NUCLEOTIDE SEQUENCE [LARGE SCALE GENOMIC DNA]</scope>
    <source>
        <strain evidence="3">DSM 22638</strain>
    </source>
</reference>
<dbReference type="InterPro" id="IPR000086">
    <property type="entry name" value="NUDIX_hydrolase_dom"/>
</dbReference>
<name>A0A1M5IRN5_9FLAO</name>
<evidence type="ECO:0000313" key="2">
    <source>
        <dbReference type="EMBL" id="SHG30921.1"/>
    </source>
</evidence>
<dbReference type="Gene3D" id="3.90.79.10">
    <property type="entry name" value="Nucleoside Triphosphate Pyrophosphohydrolase"/>
    <property type="match status" value="1"/>
</dbReference>
<proteinExistence type="predicted"/>
<dbReference type="STRING" id="570519.SAMN04488116_0884"/>
<gene>
    <name evidence="2" type="ORF">SAMN04488116_0884</name>
</gene>
<dbReference type="RefSeq" id="WP_073176697.1">
    <property type="nucleotide sequence ID" value="NZ_FQWL01000001.1"/>
</dbReference>
<dbReference type="InterPro" id="IPR054105">
    <property type="entry name" value="WHD_NrtR"/>
</dbReference>
<dbReference type="CDD" id="cd18873">
    <property type="entry name" value="NUDIX_NadM_like"/>
    <property type="match status" value="1"/>
</dbReference>
<dbReference type="InterPro" id="IPR015797">
    <property type="entry name" value="NUDIX_hydrolase-like_dom_sf"/>
</dbReference>
<dbReference type="PANTHER" id="PTHR43736:SF4">
    <property type="entry name" value="SLR1690 PROTEIN"/>
    <property type="match status" value="1"/>
</dbReference>
<dbReference type="PROSITE" id="PS51462">
    <property type="entry name" value="NUDIX"/>
    <property type="match status" value="1"/>
</dbReference>
<organism evidence="2 3">
    <name type="scientific">Flagellimonas flava</name>
    <dbReference type="NCBI Taxonomy" id="570519"/>
    <lineage>
        <taxon>Bacteria</taxon>
        <taxon>Pseudomonadati</taxon>
        <taxon>Bacteroidota</taxon>
        <taxon>Flavobacteriia</taxon>
        <taxon>Flavobacteriales</taxon>
        <taxon>Flavobacteriaceae</taxon>
        <taxon>Flagellimonas</taxon>
    </lineage>
</organism>
<keyword evidence="3" id="KW-1185">Reference proteome</keyword>
<sequence length="242" mass="28369">MEKKPKEILKIIQSGEHLFIPHISVDSVIFGYETNELQVLLLEVSDKVWMLPGGYVLKEEDLDTAAHRNVIERIGLENIFLKQFHTFGQSDRSFKNEIAQLFSHLSLPETEGLWIQERFISVAYYALVNKALAHPKPNFFTQRCQWHSVQQLPKLLLDHERIITAALAAFQSDLAAYPLAYHLLPKKFTMPELHGAFQTIHQKQLDRSRFQKKMFEYDVFERLEPRGGVAHRRPYLYRHRES</sequence>
<dbReference type="PANTHER" id="PTHR43736">
    <property type="entry name" value="ADP-RIBOSE PYROPHOSPHATASE"/>
    <property type="match status" value="1"/>
</dbReference>
<dbReference type="Pfam" id="PF00293">
    <property type="entry name" value="NUDIX"/>
    <property type="match status" value="1"/>
</dbReference>